<gene>
    <name evidence="1" type="ORF">BVRB_041190</name>
</gene>
<dbReference type="AlphaFoldDB" id="A0A0J7YMV1"/>
<dbReference type="Proteomes" id="UP000035740">
    <property type="component" value="Unassembled WGS sequence"/>
</dbReference>
<feature type="non-terminal residue" evidence="1">
    <location>
        <position position="56"/>
    </location>
</feature>
<sequence>TERDDALAAMEVDDEAGIQDAVYEEGVVKMKTDPKSAASMFRSVVFAEGEASPEQL</sequence>
<dbReference type="Gramene" id="KMS64929">
    <property type="protein sequence ID" value="KMS64929"/>
    <property type="gene ID" value="BVRB_041190"/>
</dbReference>
<dbReference type="EMBL" id="KQ118483">
    <property type="protein sequence ID" value="KMS64929.1"/>
    <property type="molecule type" value="Genomic_DNA"/>
</dbReference>
<proteinExistence type="predicted"/>
<protein>
    <submittedName>
        <fullName evidence="1">Uncharacterized protein</fullName>
    </submittedName>
</protein>
<evidence type="ECO:0000313" key="1">
    <source>
        <dbReference type="EMBL" id="KMS64929.1"/>
    </source>
</evidence>
<feature type="non-terminal residue" evidence="1">
    <location>
        <position position="1"/>
    </location>
</feature>
<reference evidence="1 2" key="1">
    <citation type="journal article" date="2014" name="Nature">
        <title>The genome of the recently domesticated crop plant sugar beet (Beta vulgaris).</title>
        <authorList>
            <person name="Dohm J.C."/>
            <person name="Minoche A.E."/>
            <person name="Holtgrawe D."/>
            <person name="Capella-Gutierrez S."/>
            <person name="Zakrzewski F."/>
            <person name="Tafer H."/>
            <person name="Rupp O."/>
            <person name="Sorensen T.R."/>
            <person name="Stracke R."/>
            <person name="Reinhardt R."/>
            <person name="Goesmann A."/>
            <person name="Kraft T."/>
            <person name="Schulz B."/>
            <person name="Stadler P.F."/>
            <person name="Schmidt T."/>
            <person name="Gabaldon T."/>
            <person name="Lehrach H."/>
            <person name="Weisshaar B."/>
            <person name="Himmelbauer H."/>
        </authorList>
    </citation>
    <scope>NUCLEOTIDE SEQUENCE [LARGE SCALE GENOMIC DNA]</scope>
    <source>
        <tissue evidence="1">Taproot</tissue>
    </source>
</reference>
<name>A0A0J7YMV1_BETVV</name>
<accession>A0A0J7YMV1</accession>
<keyword evidence="2" id="KW-1185">Reference proteome</keyword>
<organism evidence="1 2">
    <name type="scientific">Beta vulgaris subsp. vulgaris</name>
    <name type="common">Beet</name>
    <dbReference type="NCBI Taxonomy" id="3555"/>
    <lineage>
        <taxon>Eukaryota</taxon>
        <taxon>Viridiplantae</taxon>
        <taxon>Streptophyta</taxon>
        <taxon>Embryophyta</taxon>
        <taxon>Tracheophyta</taxon>
        <taxon>Spermatophyta</taxon>
        <taxon>Magnoliopsida</taxon>
        <taxon>eudicotyledons</taxon>
        <taxon>Gunneridae</taxon>
        <taxon>Pentapetalae</taxon>
        <taxon>Caryophyllales</taxon>
        <taxon>Chenopodiaceae</taxon>
        <taxon>Betoideae</taxon>
        <taxon>Beta</taxon>
    </lineage>
</organism>
<evidence type="ECO:0000313" key="2">
    <source>
        <dbReference type="Proteomes" id="UP000035740"/>
    </source>
</evidence>